<evidence type="ECO:0000313" key="1">
    <source>
        <dbReference type="EMBL" id="KGR78700.1"/>
    </source>
</evidence>
<protein>
    <submittedName>
        <fullName evidence="1">ABC transporter permease</fullName>
    </submittedName>
</protein>
<evidence type="ECO:0000313" key="2">
    <source>
        <dbReference type="Proteomes" id="UP000030416"/>
    </source>
</evidence>
<proteinExistence type="predicted"/>
<dbReference type="EMBL" id="JPVN01000010">
    <property type="protein sequence ID" value="KGR78700.1"/>
    <property type="molecule type" value="Genomic_DNA"/>
</dbReference>
<organism evidence="1 2">
    <name type="scientific">Ureibacillus manganicus DSM 26584</name>
    <dbReference type="NCBI Taxonomy" id="1384049"/>
    <lineage>
        <taxon>Bacteria</taxon>
        <taxon>Bacillati</taxon>
        <taxon>Bacillota</taxon>
        <taxon>Bacilli</taxon>
        <taxon>Bacillales</taxon>
        <taxon>Caryophanaceae</taxon>
        <taxon>Ureibacillus</taxon>
    </lineage>
</organism>
<sequence>MITGQLERAFQLAEKHRLDVGSVLDLYTIISKELNATPVVEEKILQQMIKILENNKTYLREAT</sequence>
<dbReference type="RefSeq" id="WP_036185936.1">
    <property type="nucleotide sequence ID" value="NZ_AVDA01000010.1"/>
</dbReference>
<keyword evidence="2" id="KW-1185">Reference proteome</keyword>
<dbReference type="AlphaFoldDB" id="A0A0A3I5A8"/>
<accession>A0A0A3I5A8</accession>
<dbReference type="OrthoDB" id="2454444at2"/>
<dbReference type="eggNOG" id="ENOG5034796">
    <property type="taxonomic scope" value="Bacteria"/>
</dbReference>
<name>A0A0A3I5A8_9BACL</name>
<reference evidence="1 2" key="1">
    <citation type="submission" date="2014-02" db="EMBL/GenBank/DDBJ databases">
        <title>Draft genome sequence of Lysinibacillus manganicus DSM 26584T.</title>
        <authorList>
            <person name="Zhang F."/>
            <person name="Wang G."/>
            <person name="Zhang L."/>
        </authorList>
    </citation>
    <scope>NUCLEOTIDE SEQUENCE [LARGE SCALE GENOMIC DNA]</scope>
    <source>
        <strain evidence="1 2">DSM 26584</strain>
    </source>
</reference>
<gene>
    <name evidence="1" type="ORF">CD29_10000</name>
</gene>
<dbReference type="Proteomes" id="UP000030416">
    <property type="component" value="Unassembled WGS sequence"/>
</dbReference>
<comment type="caution">
    <text evidence="1">The sequence shown here is derived from an EMBL/GenBank/DDBJ whole genome shotgun (WGS) entry which is preliminary data.</text>
</comment>